<protein>
    <submittedName>
        <fullName evidence="2">Uncharacterized protein</fullName>
    </submittedName>
</protein>
<sequence length="432" mass="47123">MAFFSGAGEGVSRRRRDLPAHLCLLFVAMFFSYLLLCVSPFIKLLLCGGVKIRSSTRRRQIKRFIEPPLSASLALWLVFSSASSPEASSVAAVQCVSGKSPDVFFAGDCRTSLGVSASSVQISVRTPYSQRSPLFLSPGTDELFHPPFETPLTPSDTRSGNSSWLDLKSFRSFLSLSFPTMMMPAFSLLRSLVGRRQSSLGDSSFNGGGKFSLGYECILGLSADFGPHLPFFGAWPTKLMVKVSLFTSQLKNRVVVRDTIIVCTALNCLTRFVKIFGGFTDVYDLCALPYIYFMKKLLVGSPSHVPCSISFPYLLSMKGEDFSVSTGKCSSFYTVLLSCVAVCTGPEDASETTSVYLVGENWVSTSLVTNFRLSDFVVKLLSTHSSFALNSLSSSHEDLSILALFAYVVYAFNQRGCLIPSGCTVVPKNIEV</sequence>
<dbReference type="EMBL" id="LR031568">
    <property type="protein sequence ID" value="VDC58553.1"/>
    <property type="molecule type" value="Genomic_DNA"/>
</dbReference>
<proteinExistence type="predicted"/>
<keyword evidence="1" id="KW-1133">Transmembrane helix</keyword>
<gene>
    <name evidence="2" type="ORF">BRAA09T36164Z</name>
</gene>
<evidence type="ECO:0000256" key="1">
    <source>
        <dbReference type="SAM" id="Phobius"/>
    </source>
</evidence>
<reference evidence="2" key="1">
    <citation type="submission" date="2018-11" db="EMBL/GenBank/DDBJ databases">
        <authorList>
            <consortium name="Genoscope - CEA"/>
            <person name="William W."/>
        </authorList>
    </citation>
    <scope>NUCLEOTIDE SEQUENCE</scope>
</reference>
<keyword evidence="1" id="KW-0812">Transmembrane</keyword>
<accession>A0A3P5YBB3</accession>
<evidence type="ECO:0000313" key="2">
    <source>
        <dbReference type="EMBL" id="VDC58553.1"/>
    </source>
</evidence>
<organism evidence="2">
    <name type="scientific">Brassica campestris</name>
    <name type="common">Field mustard</name>
    <dbReference type="NCBI Taxonomy" id="3711"/>
    <lineage>
        <taxon>Eukaryota</taxon>
        <taxon>Viridiplantae</taxon>
        <taxon>Streptophyta</taxon>
        <taxon>Embryophyta</taxon>
        <taxon>Tracheophyta</taxon>
        <taxon>Spermatophyta</taxon>
        <taxon>Magnoliopsida</taxon>
        <taxon>eudicotyledons</taxon>
        <taxon>Gunneridae</taxon>
        <taxon>Pentapetalae</taxon>
        <taxon>rosids</taxon>
        <taxon>malvids</taxon>
        <taxon>Brassicales</taxon>
        <taxon>Brassicaceae</taxon>
        <taxon>Brassiceae</taxon>
        <taxon>Brassica</taxon>
    </lineage>
</organism>
<dbReference type="AlphaFoldDB" id="A0A3P5YBB3"/>
<keyword evidence="1" id="KW-0472">Membrane</keyword>
<feature type="transmembrane region" description="Helical" evidence="1">
    <location>
        <begin position="18"/>
        <end position="42"/>
    </location>
</feature>
<name>A0A3P5YBB3_BRACM</name>